<protein>
    <recommendedName>
        <fullName evidence="5">Trichodiene synthase</fullName>
    </recommendedName>
</protein>
<dbReference type="InterPro" id="IPR008949">
    <property type="entry name" value="Isoprenoid_synthase_dom_sf"/>
</dbReference>
<gene>
    <name evidence="3" type="ORF">LshimejAT787_0901780</name>
</gene>
<evidence type="ECO:0000256" key="2">
    <source>
        <dbReference type="ARBA" id="ARBA00023239"/>
    </source>
</evidence>
<proteinExistence type="inferred from homology"/>
<comment type="caution">
    <text evidence="3">The sequence shown here is derived from an EMBL/GenBank/DDBJ whole genome shotgun (WGS) entry which is preliminary data.</text>
</comment>
<dbReference type="SUPFAM" id="SSF48576">
    <property type="entry name" value="Terpenoid synthases"/>
    <property type="match status" value="1"/>
</dbReference>
<evidence type="ECO:0000313" key="4">
    <source>
        <dbReference type="Proteomes" id="UP001063166"/>
    </source>
</evidence>
<dbReference type="AlphaFoldDB" id="A0A9P3PRZ8"/>
<keyword evidence="2" id="KW-0456">Lyase</keyword>
<dbReference type="Pfam" id="PF06330">
    <property type="entry name" value="TRI5"/>
    <property type="match status" value="1"/>
</dbReference>
<reference evidence="3" key="1">
    <citation type="submission" date="2022-07" db="EMBL/GenBank/DDBJ databases">
        <title>The genome of Lyophyllum shimeji provides insight into the initial evolution of ectomycorrhizal fungal genome.</title>
        <authorList>
            <person name="Kobayashi Y."/>
            <person name="Shibata T."/>
            <person name="Hirakawa H."/>
            <person name="Shigenobu S."/>
            <person name="Nishiyama T."/>
            <person name="Yamada A."/>
            <person name="Hasebe M."/>
            <person name="Kawaguchi M."/>
        </authorList>
    </citation>
    <scope>NUCLEOTIDE SEQUENCE</scope>
    <source>
        <strain evidence="3">AT787</strain>
    </source>
</reference>
<dbReference type="GO" id="GO:0016838">
    <property type="term" value="F:carbon-oxygen lyase activity, acting on phosphates"/>
    <property type="evidence" value="ECO:0007669"/>
    <property type="project" value="InterPro"/>
</dbReference>
<dbReference type="Gene3D" id="1.10.600.10">
    <property type="entry name" value="Farnesyl Diphosphate Synthase"/>
    <property type="match status" value="1"/>
</dbReference>
<dbReference type="OrthoDB" id="2998174at2759"/>
<dbReference type="InterPro" id="IPR024652">
    <property type="entry name" value="Trichodiene_synth"/>
</dbReference>
<dbReference type="EMBL" id="BRPK01000009">
    <property type="protein sequence ID" value="GLB40963.1"/>
    <property type="molecule type" value="Genomic_DNA"/>
</dbReference>
<evidence type="ECO:0000256" key="1">
    <source>
        <dbReference type="ARBA" id="ARBA00007946"/>
    </source>
</evidence>
<keyword evidence="4" id="KW-1185">Reference proteome</keyword>
<name>A0A9P3PRZ8_LYOSH</name>
<accession>A0A9P3PRZ8</accession>
<dbReference type="Proteomes" id="UP001063166">
    <property type="component" value="Unassembled WGS sequence"/>
</dbReference>
<sequence length="303" mass="34000">MSPQIYSTSSTSYEAYPAEPGVRMDVVSVIRDFLDLYSSPRYQHIQPTNEKLEAAMRVEMRARNLRSTRLEKTVHLAASLIELAFNGCTLEEKTNIALFNWYIIYIDDAVLADPEPFIQFQYRFMHWLPQLDPVLDAFSAVLRSLSASYPPLQANLILSAAFEFVSASCLEPQLALGERGAMSKEATRFPLFLRERTGLGVPGALMLFSPSQPVDFVDCFRALGDMSFWIAAVNDLLSFFKEELAGETATYIHTRAEAEGRAPLQVFAALKEELCAASRNITRTLSADPAAVEIWRIFEYGVV</sequence>
<organism evidence="3 4">
    <name type="scientific">Lyophyllum shimeji</name>
    <name type="common">Hon-shimeji</name>
    <name type="synonym">Tricholoma shimeji</name>
    <dbReference type="NCBI Taxonomy" id="47721"/>
    <lineage>
        <taxon>Eukaryota</taxon>
        <taxon>Fungi</taxon>
        <taxon>Dikarya</taxon>
        <taxon>Basidiomycota</taxon>
        <taxon>Agaricomycotina</taxon>
        <taxon>Agaricomycetes</taxon>
        <taxon>Agaricomycetidae</taxon>
        <taxon>Agaricales</taxon>
        <taxon>Tricholomatineae</taxon>
        <taxon>Lyophyllaceae</taxon>
        <taxon>Lyophyllum</taxon>
    </lineage>
</organism>
<evidence type="ECO:0000313" key="3">
    <source>
        <dbReference type="EMBL" id="GLB40963.1"/>
    </source>
</evidence>
<comment type="similarity">
    <text evidence="1">Belongs to the trichodiene synthase family.</text>
</comment>
<evidence type="ECO:0008006" key="5">
    <source>
        <dbReference type="Google" id="ProtNLM"/>
    </source>
</evidence>